<dbReference type="PANTHER" id="PTHR12534:SF0">
    <property type="entry name" value="SMALL RIBOSOMAL SUBUNIT PROTEIN US2M"/>
    <property type="match status" value="1"/>
</dbReference>
<dbReference type="Gene3D" id="1.10.287.610">
    <property type="entry name" value="Helix hairpin bin"/>
    <property type="match status" value="1"/>
</dbReference>
<dbReference type="HAMAP" id="MF_00291_B">
    <property type="entry name" value="Ribosomal_uS2_B"/>
    <property type="match status" value="1"/>
</dbReference>
<keyword evidence="3 5" id="KW-0687">Ribonucleoprotein</keyword>
<evidence type="ECO:0000256" key="2">
    <source>
        <dbReference type="ARBA" id="ARBA00022980"/>
    </source>
</evidence>
<evidence type="ECO:0000313" key="7">
    <source>
        <dbReference type="Proteomes" id="UP000228568"/>
    </source>
</evidence>
<dbReference type="InterPro" id="IPR018130">
    <property type="entry name" value="Ribosomal_uS2_CS"/>
</dbReference>
<organism evidence="6 7">
    <name type="scientific">Candidatus Magasanikbacteria bacterium CG_4_10_14_0_2_um_filter_37_12</name>
    <dbReference type="NCBI Taxonomy" id="1974637"/>
    <lineage>
        <taxon>Bacteria</taxon>
        <taxon>Candidatus Magasanikiibacteriota</taxon>
    </lineage>
</organism>
<dbReference type="AlphaFoldDB" id="A0A2M7V9M7"/>
<comment type="similarity">
    <text evidence="1 5">Belongs to the universal ribosomal protein uS2 family.</text>
</comment>
<evidence type="ECO:0000256" key="3">
    <source>
        <dbReference type="ARBA" id="ARBA00023274"/>
    </source>
</evidence>
<reference evidence="7" key="1">
    <citation type="submission" date="2017-09" db="EMBL/GenBank/DDBJ databases">
        <title>Depth-based differentiation of microbial function through sediment-hosted aquifers and enrichment of novel symbionts in the deep terrestrial subsurface.</title>
        <authorList>
            <person name="Probst A.J."/>
            <person name="Ladd B."/>
            <person name="Jarett J.K."/>
            <person name="Geller-Mcgrath D.E."/>
            <person name="Sieber C.M.K."/>
            <person name="Emerson J.B."/>
            <person name="Anantharaman K."/>
            <person name="Thomas B.C."/>
            <person name="Malmstrom R."/>
            <person name="Stieglmeier M."/>
            <person name="Klingl A."/>
            <person name="Woyke T."/>
            <person name="Ryan C.M."/>
            <person name="Banfield J.F."/>
        </authorList>
    </citation>
    <scope>NUCLEOTIDE SEQUENCE [LARGE SCALE GENOMIC DNA]</scope>
</reference>
<evidence type="ECO:0000256" key="4">
    <source>
        <dbReference type="ARBA" id="ARBA00035256"/>
    </source>
</evidence>
<evidence type="ECO:0000313" key="6">
    <source>
        <dbReference type="EMBL" id="PIZ95554.1"/>
    </source>
</evidence>
<dbReference type="GO" id="GO:0006412">
    <property type="term" value="P:translation"/>
    <property type="evidence" value="ECO:0007669"/>
    <property type="project" value="UniProtKB-UniRule"/>
</dbReference>
<dbReference type="CDD" id="cd01425">
    <property type="entry name" value="RPS2"/>
    <property type="match status" value="1"/>
</dbReference>
<proteinExistence type="inferred from homology"/>
<evidence type="ECO:0000256" key="1">
    <source>
        <dbReference type="ARBA" id="ARBA00006242"/>
    </source>
</evidence>
<gene>
    <name evidence="5 6" type="primary">rpsB</name>
    <name evidence="6" type="ORF">COX81_00610</name>
</gene>
<dbReference type="PANTHER" id="PTHR12534">
    <property type="entry name" value="30S RIBOSOMAL PROTEIN S2 PROKARYOTIC AND ORGANELLAR"/>
    <property type="match status" value="1"/>
</dbReference>
<dbReference type="PRINTS" id="PR00395">
    <property type="entry name" value="RIBOSOMALS2"/>
</dbReference>
<dbReference type="Proteomes" id="UP000228568">
    <property type="component" value="Unassembled WGS sequence"/>
</dbReference>
<keyword evidence="2 5" id="KW-0689">Ribosomal protein</keyword>
<dbReference type="Pfam" id="PF00318">
    <property type="entry name" value="Ribosomal_S2"/>
    <property type="match status" value="1"/>
</dbReference>
<sequence>MKIPSLVEMLEAGVHFGHQMSRWHPKMKPFIFTERNGVHIIDLEKTSQKLEETLVAVTNMATEGKTILFITTKPQAREIVKEAAIDCGMPYLVERWLGGLLTNFDEIKKLIQKYVSLKEQQANGELERYTKKEQLRISKELEKMDGAIAGLVDLKKMPDVVFIPAVQREKTAVVEANKMDVPIVGVCDTNANPNKVDYVIPANDDAVNSIKMIVNLVAEAVKEGKKKMAQNDLEKKTVSASKSTVVVASE</sequence>
<dbReference type="GO" id="GO:0022627">
    <property type="term" value="C:cytosolic small ribosomal subunit"/>
    <property type="evidence" value="ECO:0007669"/>
    <property type="project" value="TreeGrafter"/>
</dbReference>
<dbReference type="Gene3D" id="3.40.50.10490">
    <property type="entry name" value="Glucose-6-phosphate isomerase like protein, domain 1"/>
    <property type="match status" value="1"/>
</dbReference>
<dbReference type="NCBIfam" id="TIGR01011">
    <property type="entry name" value="rpsB_bact"/>
    <property type="match status" value="1"/>
</dbReference>
<dbReference type="InterPro" id="IPR005706">
    <property type="entry name" value="Ribosomal_uS2_bac/mit/plastid"/>
</dbReference>
<name>A0A2M7V9M7_9BACT</name>
<dbReference type="InterPro" id="IPR023591">
    <property type="entry name" value="Ribosomal_uS2_flav_dom_sf"/>
</dbReference>
<dbReference type="GO" id="GO:0003735">
    <property type="term" value="F:structural constituent of ribosome"/>
    <property type="evidence" value="ECO:0007669"/>
    <property type="project" value="InterPro"/>
</dbReference>
<evidence type="ECO:0000256" key="5">
    <source>
        <dbReference type="HAMAP-Rule" id="MF_00291"/>
    </source>
</evidence>
<protein>
    <recommendedName>
        <fullName evidence="4 5">Small ribosomal subunit protein uS2</fullName>
    </recommendedName>
</protein>
<accession>A0A2M7V9M7</accession>
<dbReference type="InterPro" id="IPR001865">
    <property type="entry name" value="Ribosomal_uS2"/>
</dbReference>
<dbReference type="SUPFAM" id="SSF52313">
    <property type="entry name" value="Ribosomal protein S2"/>
    <property type="match status" value="1"/>
</dbReference>
<comment type="caution">
    <text evidence="6">The sequence shown here is derived from an EMBL/GenBank/DDBJ whole genome shotgun (WGS) entry which is preliminary data.</text>
</comment>
<dbReference type="EMBL" id="PFPK01000009">
    <property type="protein sequence ID" value="PIZ95554.1"/>
    <property type="molecule type" value="Genomic_DNA"/>
</dbReference>
<dbReference type="PROSITE" id="PS00962">
    <property type="entry name" value="RIBOSOMAL_S2_1"/>
    <property type="match status" value="1"/>
</dbReference>